<dbReference type="AlphaFoldDB" id="A0A3M7T8F6"/>
<gene>
    <name evidence="1" type="ORF">BpHYR1_001020</name>
</gene>
<organism evidence="1 2">
    <name type="scientific">Brachionus plicatilis</name>
    <name type="common">Marine rotifer</name>
    <name type="synonym">Brachionus muelleri</name>
    <dbReference type="NCBI Taxonomy" id="10195"/>
    <lineage>
        <taxon>Eukaryota</taxon>
        <taxon>Metazoa</taxon>
        <taxon>Spiralia</taxon>
        <taxon>Gnathifera</taxon>
        <taxon>Rotifera</taxon>
        <taxon>Eurotatoria</taxon>
        <taxon>Monogononta</taxon>
        <taxon>Pseudotrocha</taxon>
        <taxon>Ploima</taxon>
        <taxon>Brachionidae</taxon>
        <taxon>Brachionus</taxon>
    </lineage>
</organism>
<dbReference type="EMBL" id="REGN01000152">
    <property type="protein sequence ID" value="RNA44110.1"/>
    <property type="molecule type" value="Genomic_DNA"/>
</dbReference>
<proteinExistence type="predicted"/>
<keyword evidence="2" id="KW-1185">Reference proteome</keyword>
<reference evidence="1 2" key="1">
    <citation type="journal article" date="2018" name="Sci. Rep.">
        <title>Genomic signatures of local adaptation to the degree of environmental predictability in rotifers.</title>
        <authorList>
            <person name="Franch-Gras L."/>
            <person name="Hahn C."/>
            <person name="Garcia-Roger E.M."/>
            <person name="Carmona M.J."/>
            <person name="Serra M."/>
            <person name="Gomez A."/>
        </authorList>
    </citation>
    <scope>NUCLEOTIDE SEQUENCE [LARGE SCALE GENOMIC DNA]</scope>
    <source>
        <strain evidence="1">HYR1</strain>
    </source>
</reference>
<sequence>MKIPDRKPKKGARTMNPISLSVMLKSMEMIYIIAENDFQNSVEQICDVPSVSNKILEQDKFDMFLNYEFDLDRVQKLKTIVSEYDVLNIDLFLNGIIGLLDDQLSQK</sequence>
<comment type="caution">
    <text evidence="1">The sequence shown here is derived from an EMBL/GenBank/DDBJ whole genome shotgun (WGS) entry which is preliminary data.</text>
</comment>
<name>A0A3M7T8F6_BRAPC</name>
<dbReference type="Proteomes" id="UP000276133">
    <property type="component" value="Unassembled WGS sequence"/>
</dbReference>
<protein>
    <submittedName>
        <fullName evidence="1">Uncharacterized protein</fullName>
    </submittedName>
</protein>
<accession>A0A3M7T8F6</accession>
<evidence type="ECO:0000313" key="2">
    <source>
        <dbReference type="Proteomes" id="UP000276133"/>
    </source>
</evidence>
<evidence type="ECO:0000313" key="1">
    <source>
        <dbReference type="EMBL" id="RNA44110.1"/>
    </source>
</evidence>